<dbReference type="EMBL" id="MK072398">
    <property type="protein sequence ID" value="AYV84078.1"/>
    <property type="molecule type" value="Genomic_DNA"/>
</dbReference>
<gene>
    <name evidence="1" type="ORF">Hyperionvirus16_53</name>
</gene>
<name>A0A3G5A9Z6_9VIRU</name>
<organism evidence="1">
    <name type="scientific">Hyperionvirus sp</name>
    <dbReference type="NCBI Taxonomy" id="2487770"/>
    <lineage>
        <taxon>Viruses</taxon>
        <taxon>Varidnaviria</taxon>
        <taxon>Bamfordvirae</taxon>
        <taxon>Nucleocytoviricota</taxon>
        <taxon>Megaviricetes</taxon>
        <taxon>Imitervirales</taxon>
        <taxon>Mimiviridae</taxon>
        <taxon>Klosneuvirinae</taxon>
    </lineage>
</organism>
<reference evidence="1" key="1">
    <citation type="submission" date="2018-10" db="EMBL/GenBank/DDBJ databases">
        <title>Hidden diversity of soil giant viruses.</title>
        <authorList>
            <person name="Schulz F."/>
            <person name="Alteio L."/>
            <person name="Goudeau D."/>
            <person name="Ryan E.M."/>
            <person name="Malmstrom R.R."/>
            <person name="Blanchard J."/>
            <person name="Woyke T."/>
        </authorList>
    </citation>
    <scope>NUCLEOTIDE SEQUENCE</scope>
    <source>
        <strain evidence="1">HYV1</strain>
    </source>
</reference>
<evidence type="ECO:0000313" key="1">
    <source>
        <dbReference type="EMBL" id="AYV84078.1"/>
    </source>
</evidence>
<proteinExistence type="predicted"/>
<accession>A0A3G5A9Z6</accession>
<protein>
    <submittedName>
        <fullName evidence="1">Uncharacterized protein</fullName>
    </submittedName>
</protein>
<sequence length="72" mass="8036">MGQICQYFIIIPRLINEGMQAASKLLSVAIASQNKFCKFSKQEVLIFVLSKQKYFKLGNAVREISSTFGTAS</sequence>